<dbReference type="EMBL" id="JBHTEK010000001">
    <property type="protein sequence ID" value="MFC7669314.1"/>
    <property type="molecule type" value="Genomic_DNA"/>
</dbReference>
<dbReference type="RefSeq" id="WP_380204824.1">
    <property type="nucleotide sequence ID" value="NZ_JBHTEK010000001.1"/>
</dbReference>
<gene>
    <name evidence="1" type="ORF">ACFQT0_19595</name>
</gene>
<evidence type="ECO:0000313" key="2">
    <source>
        <dbReference type="Proteomes" id="UP001596513"/>
    </source>
</evidence>
<evidence type="ECO:0000313" key="1">
    <source>
        <dbReference type="EMBL" id="MFC7669314.1"/>
    </source>
</evidence>
<name>A0ABW2UAB9_9BACT</name>
<accession>A0ABW2UAB9</accession>
<keyword evidence="2" id="KW-1185">Reference proteome</keyword>
<sequence length="52" mass="6285">MSAALRLFNEDKTPELSEKNFRECLLSYAENRNQHDLEFNTDMDRFKLKMPF</sequence>
<comment type="caution">
    <text evidence="1">The sequence shown here is derived from an EMBL/GenBank/DDBJ whole genome shotgun (WGS) entry which is preliminary data.</text>
</comment>
<dbReference type="Proteomes" id="UP001596513">
    <property type="component" value="Unassembled WGS sequence"/>
</dbReference>
<proteinExistence type="predicted"/>
<reference evidence="2" key="1">
    <citation type="journal article" date="2019" name="Int. J. Syst. Evol. Microbiol.">
        <title>The Global Catalogue of Microorganisms (GCM) 10K type strain sequencing project: providing services to taxonomists for standard genome sequencing and annotation.</title>
        <authorList>
            <consortium name="The Broad Institute Genomics Platform"/>
            <consortium name="The Broad Institute Genome Sequencing Center for Infectious Disease"/>
            <person name="Wu L."/>
            <person name="Ma J."/>
        </authorList>
    </citation>
    <scope>NUCLEOTIDE SEQUENCE [LARGE SCALE GENOMIC DNA]</scope>
    <source>
        <strain evidence="2">JCM 19635</strain>
    </source>
</reference>
<organism evidence="1 2">
    <name type="scientific">Hymenobacter humi</name>
    <dbReference type="NCBI Taxonomy" id="1411620"/>
    <lineage>
        <taxon>Bacteria</taxon>
        <taxon>Pseudomonadati</taxon>
        <taxon>Bacteroidota</taxon>
        <taxon>Cytophagia</taxon>
        <taxon>Cytophagales</taxon>
        <taxon>Hymenobacteraceae</taxon>
        <taxon>Hymenobacter</taxon>
    </lineage>
</organism>
<protein>
    <submittedName>
        <fullName evidence="1">Uncharacterized protein</fullName>
    </submittedName>
</protein>